<feature type="chain" id="PRO_5037529012" description="Calcineurin-like phosphoesterase domain-containing protein" evidence="1">
    <location>
        <begin position="28"/>
        <end position="865"/>
    </location>
</feature>
<reference evidence="2" key="2">
    <citation type="submission" date="2021-09" db="EMBL/GenBank/DDBJ databases">
        <authorList>
            <person name="Gilroy R."/>
        </authorList>
    </citation>
    <scope>NUCLEOTIDE SEQUENCE</scope>
    <source>
        <strain evidence="2">CHK193-16274</strain>
    </source>
</reference>
<evidence type="ECO:0000313" key="3">
    <source>
        <dbReference type="Proteomes" id="UP000749320"/>
    </source>
</evidence>
<dbReference type="SUPFAM" id="SSF49899">
    <property type="entry name" value="Concanavalin A-like lectins/glucanases"/>
    <property type="match status" value="1"/>
</dbReference>
<feature type="non-terminal residue" evidence="2">
    <location>
        <position position="865"/>
    </location>
</feature>
<gene>
    <name evidence="2" type="ORF">K8V91_06375</name>
</gene>
<dbReference type="InterPro" id="IPR029052">
    <property type="entry name" value="Metallo-depent_PP-like"/>
</dbReference>
<reference evidence="2" key="1">
    <citation type="journal article" date="2021" name="PeerJ">
        <title>Extensive microbial diversity within the chicken gut microbiome revealed by metagenomics and culture.</title>
        <authorList>
            <person name="Gilroy R."/>
            <person name="Ravi A."/>
            <person name="Getino M."/>
            <person name="Pursley I."/>
            <person name="Horton D.L."/>
            <person name="Alikhan N.F."/>
            <person name="Baker D."/>
            <person name="Gharbi K."/>
            <person name="Hall N."/>
            <person name="Watson M."/>
            <person name="Adriaenssens E.M."/>
            <person name="Foster-Nyarko E."/>
            <person name="Jarju S."/>
            <person name="Secka A."/>
            <person name="Antonio M."/>
            <person name="Oren A."/>
            <person name="Chaudhuri R.R."/>
            <person name="La Ragione R."/>
            <person name="Hildebrand F."/>
            <person name="Pallen M.J."/>
        </authorList>
    </citation>
    <scope>NUCLEOTIDE SEQUENCE</scope>
    <source>
        <strain evidence="2">CHK193-16274</strain>
    </source>
</reference>
<dbReference type="Proteomes" id="UP000749320">
    <property type="component" value="Unassembled WGS sequence"/>
</dbReference>
<keyword evidence="1" id="KW-0732">Signal</keyword>
<evidence type="ECO:0008006" key="4">
    <source>
        <dbReference type="Google" id="ProtNLM"/>
    </source>
</evidence>
<evidence type="ECO:0000313" key="2">
    <source>
        <dbReference type="EMBL" id="HJF40534.1"/>
    </source>
</evidence>
<dbReference type="Gene3D" id="1.20.1270.70">
    <property type="entry name" value="Designed single chain three-helix bundle"/>
    <property type="match status" value="1"/>
</dbReference>
<dbReference type="SUPFAM" id="SSF56300">
    <property type="entry name" value="Metallo-dependent phosphatases"/>
    <property type="match status" value="1"/>
</dbReference>
<organism evidence="2 3">
    <name type="scientific">Thomasclavelia spiroformis</name>
    <dbReference type="NCBI Taxonomy" id="29348"/>
    <lineage>
        <taxon>Bacteria</taxon>
        <taxon>Bacillati</taxon>
        <taxon>Bacillota</taxon>
        <taxon>Erysipelotrichia</taxon>
        <taxon>Erysipelotrichales</taxon>
        <taxon>Coprobacillaceae</taxon>
        <taxon>Thomasclavelia</taxon>
    </lineage>
</organism>
<proteinExistence type="predicted"/>
<dbReference type="Gene3D" id="3.60.21.10">
    <property type="match status" value="1"/>
</dbReference>
<name>A0A921GBG7_9FIRM</name>
<protein>
    <recommendedName>
        <fullName evidence="4">Calcineurin-like phosphoesterase domain-containing protein</fullName>
    </recommendedName>
</protein>
<evidence type="ECO:0000256" key="1">
    <source>
        <dbReference type="SAM" id="SignalP"/>
    </source>
</evidence>
<dbReference type="EMBL" id="DYWV01000216">
    <property type="protein sequence ID" value="HJF40534.1"/>
    <property type="molecule type" value="Genomic_DNA"/>
</dbReference>
<dbReference type="InterPro" id="IPR013320">
    <property type="entry name" value="ConA-like_dom_sf"/>
</dbReference>
<accession>A0A921GBG7</accession>
<dbReference type="AlphaFoldDB" id="A0A921GBG7"/>
<dbReference type="Pfam" id="PF07554">
    <property type="entry name" value="FIVAR"/>
    <property type="match status" value="3"/>
</dbReference>
<dbReference type="Gene3D" id="1.20.1270.90">
    <property type="entry name" value="AF1782-like"/>
    <property type="match status" value="1"/>
</dbReference>
<sequence>MNLKKIFNFAIVALVTITMSSNSIVFAKDNNAKVVSDWQFDSSYVQEGTSFEQNNLILKDASGNGNDLIVNTERVESGKSASDYMEFVDDSIDGESESLLMSPKGTSGNDKKIGAFFQTVENAPITHETFDEGYTFEFIIKLNDDISGWSSIFGKRGIAKQNGLTGGEPEVNGGLNVSSSGELQWNFYTNNPEIKNNPTTWSDAGGIQRNKFHHIVVKNDSNVTTMIVDGIVVLRCNTTQNQRGLADLGLGWVVGTAYWSDAEIFDEKTCGDSIFKGQIQEIRLSSGLVAPDDYLVTEHIVDDAYNISGNNNETNFLETKKNYNFAIIPDPQYTTQYKPAILDAQNEWIAENANDYNIAMTLGVGDITQDGTEAEFKRASESYSIFDEKNIPYLLTDGNHDSNIYLKYFGAQRYENNPAYQGAGPSGYSKYAITKGGSYNYLFLTIPYNSEQIEQDREWINNILTTYDNLPTVIITHFDDNNKNITNDFVKKHDQVFMFIEGHVTYRDAKIITNDYGHPVLNAIVNYQFEPYGGNGIIRLMQFDELNKEISFQSYSPWVQKKMDILDNKIENEDILNDDEKKLFPFDKLNITQDPSDNITFEFDFTERFKNLDKVEPINRENLDEEINLSNNYDLSQYQDGNEKDNFINALSNAKNIQKDLDEQDSLLTQEIVDQVCKTLKEARLSLIPITNKTALKIAVDLANAITDEDLANVVPAVVEEFKAARDEANAVYNNVSATQDEVNVAFDRLASAMQKLEFYAGDKKALKAFIDDVTGLDATKYTQATWTQFNDALTVANGVYEDVNAMQPEVNTVYSELVTAFLNLRLIPDKSLLEELINQAEGLNVANYTKASFDGLTKALNEAK</sequence>
<comment type="caution">
    <text evidence="2">The sequence shown here is derived from an EMBL/GenBank/DDBJ whole genome shotgun (WGS) entry which is preliminary data.</text>
</comment>
<feature type="signal peptide" evidence="1">
    <location>
        <begin position="1"/>
        <end position="27"/>
    </location>
</feature>